<keyword evidence="5" id="KW-1185">Reference proteome</keyword>
<keyword evidence="2" id="KW-0812">Transmembrane</keyword>
<feature type="transmembrane region" description="Helical" evidence="2">
    <location>
        <begin position="7"/>
        <end position="25"/>
    </location>
</feature>
<keyword evidence="2" id="KW-1133">Transmembrane helix</keyword>
<feature type="region of interest" description="Disordered" evidence="1">
    <location>
        <begin position="75"/>
        <end position="98"/>
    </location>
</feature>
<dbReference type="OMA" id="QVGYFVA"/>
<organism evidence="4">
    <name type="scientific">Sinorhizobium medicae</name>
    <dbReference type="NCBI Taxonomy" id="110321"/>
    <lineage>
        <taxon>Bacteria</taxon>
        <taxon>Pseudomonadati</taxon>
        <taxon>Pseudomonadota</taxon>
        <taxon>Alphaproteobacteria</taxon>
        <taxon>Hyphomicrobiales</taxon>
        <taxon>Rhizobiaceae</taxon>
        <taxon>Sinorhizobium/Ensifer group</taxon>
        <taxon>Sinorhizobium</taxon>
    </lineage>
</organism>
<dbReference type="EMBL" id="CABFNB010000131">
    <property type="protein sequence ID" value="VTZ64580.1"/>
    <property type="molecule type" value="Genomic_DNA"/>
</dbReference>
<dbReference type="RefSeq" id="WP_012061857.1">
    <property type="nucleotide sequence ID" value="NZ_ATYC01000008.1"/>
</dbReference>
<dbReference type="Proteomes" id="UP001190825">
    <property type="component" value="Unassembled WGS sequence"/>
</dbReference>
<feature type="transmembrane region" description="Helical" evidence="2">
    <location>
        <begin position="31"/>
        <end position="55"/>
    </location>
</feature>
<evidence type="ECO:0000313" key="5">
    <source>
        <dbReference type="Proteomes" id="UP001190825"/>
    </source>
</evidence>
<dbReference type="AlphaFoldDB" id="A0A508X8Z5"/>
<evidence type="ECO:0000313" key="3">
    <source>
        <dbReference type="EMBL" id="PLU03053.1"/>
    </source>
</evidence>
<proteinExistence type="predicted"/>
<evidence type="ECO:0000256" key="2">
    <source>
        <dbReference type="SAM" id="Phobius"/>
    </source>
</evidence>
<keyword evidence="2" id="KW-0472">Membrane</keyword>
<gene>
    <name evidence="4" type="primary">exoX</name>
    <name evidence="3" type="ORF">BMJ33_15745</name>
    <name evidence="4" type="ORF">EMEDMD4_620052</name>
</gene>
<reference evidence="3" key="1">
    <citation type="submission" date="2017-04" db="EMBL/GenBank/DDBJ databases">
        <authorList>
            <person name="Porter S."/>
            <person name="Friesen M.L."/>
            <person name="Faber-Hammond J."/>
        </authorList>
    </citation>
    <scope>NUCLEOTIDE SEQUENCE</scope>
    <source>
        <strain evidence="3">Str16</strain>
    </source>
</reference>
<dbReference type="EMBL" id="NBUC01000073">
    <property type="protein sequence ID" value="PLU03053.1"/>
    <property type="molecule type" value="Genomic_DNA"/>
</dbReference>
<dbReference type="Pfam" id="PF11089">
    <property type="entry name" value="SyrA"/>
    <property type="match status" value="1"/>
</dbReference>
<sequence>MFAPRVFVSMIGALAAFAVATYYLNGSLASTAIQTLICAVLMQVGYFAAILFLVWKEARERRRVSLQKPFVTAEAANDEKQSGKVPLRRLNRPHHFNS</sequence>
<dbReference type="InterPro" id="IPR024239">
    <property type="entry name" value="SyrA"/>
</dbReference>
<protein>
    <submittedName>
        <fullName evidence="3">Exopolysaccharide production repressor exox</fullName>
    </submittedName>
    <submittedName>
        <fullName evidence="4">Exopolysaccharide production repressor protein</fullName>
    </submittedName>
</protein>
<reference evidence="4" key="3">
    <citation type="submission" date="2019-06" db="EMBL/GenBank/DDBJ databases">
        <authorList>
            <person name="Le Quere A."/>
            <person name="Colella S."/>
        </authorList>
    </citation>
    <scope>NUCLEOTIDE SEQUENCE</scope>
    <source>
        <strain evidence="4">EmedicaeMD41</strain>
    </source>
</reference>
<evidence type="ECO:0000313" key="4">
    <source>
        <dbReference type="EMBL" id="VTZ64580.1"/>
    </source>
</evidence>
<accession>A0A508X8Z5</accession>
<feature type="compositionally biased region" description="Basic residues" evidence="1">
    <location>
        <begin position="86"/>
        <end position="98"/>
    </location>
</feature>
<reference evidence="3 5" key="2">
    <citation type="journal article" date="2018" name="FEMS Microbiol. Ecol.">
        <title>Co-invading symbiotic mutualists of Medicago polymorpha retain high ancestral diversity and contain diverse accessory genomes.</title>
        <authorList>
            <person name="Porter S.S."/>
            <person name="Faber-Hammond J.J."/>
            <person name="Friesen M.L."/>
        </authorList>
    </citation>
    <scope>NUCLEOTIDE SEQUENCE [LARGE SCALE GENOMIC DNA]</scope>
    <source>
        <strain evidence="3 5">Str16</strain>
    </source>
</reference>
<evidence type="ECO:0000256" key="1">
    <source>
        <dbReference type="SAM" id="MobiDB-lite"/>
    </source>
</evidence>
<dbReference type="GeneID" id="61613718"/>
<dbReference type="Proteomes" id="UP000507954">
    <property type="component" value="Unassembled WGS sequence"/>
</dbReference>
<name>A0A508X8Z5_9HYPH</name>